<keyword evidence="16" id="KW-0675">Receptor</keyword>
<keyword evidence="4" id="KW-0410">Iron transport</keyword>
<dbReference type="GO" id="GO:0006826">
    <property type="term" value="P:iron ion transport"/>
    <property type="evidence" value="ECO:0007669"/>
    <property type="project" value="UniProtKB-KW"/>
</dbReference>
<evidence type="ECO:0000256" key="7">
    <source>
        <dbReference type="ARBA" id="ARBA00023065"/>
    </source>
</evidence>
<keyword evidence="17" id="KW-1185">Reference proteome</keyword>
<accession>A0A9E5T1W3</accession>
<keyword evidence="7" id="KW-0406">Ion transport</keyword>
<proteinExistence type="inferred from homology"/>
<dbReference type="InterPro" id="IPR036942">
    <property type="entry name" value="Beta-barrel_TonB_sf"/>
</dbReference>
<keyword evidence="6" id="KW-0408">Iron</keyword>
<organism evidence="16 17">
    <name type="scientific">Pseudomaricurvus hydrocarbonicus</name>
    <dbReference type="NCBI Taxonomy" id="1470433"/>
    <lineage>
        <taxon>Bacteria</taxon>
        <taxon>Pseudomonadati</taxon>
        <taxon>Pseudomonadota</taxon>
        <taxon>Gammaproteobacteria</taxon>
        <taxon>Cellvibrionales</taxon>
        <taxon>Cellvibrionaceae</taxon>
        <taxon>Pseudomaricurvus</taxon>
    </lineage>
</organism>
<dbReference type="EMBL" id="JAAONZ010000021">
    <property type="protein sequence ID" value="NHO67890.1"/>
    <property type="molecule type" value="Genomic_DNA"/>
</dbReference>
<evidence type="ECO:0000259" key="15">
    <source>
        <dbReference type="Pfam" id="PF07715"/>
    </source>
</evidence>
<dbReference type="PROSITE" id="PS52016">
    <property type="entry name" value="TONB_DEPENDENT_REC_3"/>
    <property type="match status" value="1"/>
</dbReference>
<feature type="domain" description="TonB-dependent receptor-like beta-barrel" evidence="14">
    <location>
        <begin position="262"/>
        <end position="725"/>
    </location>
</feature>
<evidence type="ECO:0000256" key="2">
    <source>
        <dbReference type="ARBA" id="ARBA00022448"/>
    </source>
</evidence>
<keyword evidence="9 11" id="KW-0472">Membrane</keyword>
<evidence type="ECO:0000313" key="17">
    <source>
        <dbReference type="Proteomes" id="UP000787472"/>
    </source>
</evidence>
<comment type="subcellular location">
    <subcellularLocation>
        <location evidence="1 11">Cell outer membrane</location>
        <topology evidence="1 11">Multi-pass membrane protein</topology>
    </subcellularLocation>
</comment>
<evidence type="ECO:0000256" key="10">
    <source>
        <dbReference type="ARBA" id="ARBA00023237"/>
    </source>
</evidence>
<evidence type="ECO:0000256" key="5">
    <source>
        <dbReference type="ARBA" id="ARBA00022692"/>
    </source>
</evidence>
<evidence type="ECO:0000256" key="3">
    <source>
        <dbReference type="ARBA" id="ARBA00022452"/>
    </source>
</evidence>
<evidence type="ECO:0000256" key="9">
    <source>
        <dbReference type="ARBA" id="ARBA00023136"/>
    </source>
</evidence>
<keyword evidence="8 12" id="KW-0798">TonB box</keyword>
<dbReference type="SUPFAM" id="SSF56935">
    <property type="entry name" value="Porins"/>
    <property type="match status" value="1"/>
</dbReference>
<reference evidence="16" key="1">
    <citation type="submission" date="2020-03" db="EMBL/GenBank/DDBJ databases">
        <authorList>
            <person name="Guo F."/>
        </authorList>
    </citation>
    <scope>NUCLEOTIDE SEQUENCE</scope>
    <source>
        <strain evidence="16">JCM 30134</strain>
    </source>
</reference>
<dbReference type="PANTHER" id="PTHR32552">
    <property type="entry name" value="FERRICHROME IRON RECEPTOR-RELATED"/>
    <property type="match status" value="1"/>
</dbReference>
<protein>
    <submittedName>
        <fullName evidence="16">TonB-dependent receptor</fullName>
    </submittedName>
</protein>
<dbReference type="Proteomes" id="UP000787472">
    <property type="component" value="Unassembled WGS sequence"/>
</dbReference>
<keyword evidence="5 11" id="KW-0812">Transmembrane</keyword>
<evidence type="ECO:0000313" key="16">
    <source>
        <dbReference type="EMBL" id="NHO67890.1"/>
    </source>
</evidence>
<feature type="domain" description="TonB-dependent receptor plug" evidence="15">
    <location>
        <begin position="45"/>
        <end position="150"/>
    </location>
</feature>
<dbReference type="Pfam" id="PF00593">
    <property type="entry name" value="TonB_dep_Rec_b-barrel"/>
    <property type="match status" value="1"/>
</dbReference>
<comment type="similarity">
    <text evidence="11 12">Belongs to the TonB-dependent receptor family.</text>
</comment>
<dbReference type="PANTHER" id="PTHR32552:SF81">
    <property type="entry name" value="TONB-DEPENDENT OUTER MEMBRANE RECEPTOR"/>
    <property type="match status" value="1"/>
</dbReference>
<dbReference type="InterPro" id="IPR012910">
    <property type="entry name" value="Plug_dom"/>
</dbReference>
<dbReference type="AlphaFoldDB" id="A0A9E5T1W3"/>
<dbReference type="Pfam" id="PF07715">
    <property type="entry name" value="Plug"/>
    <property type="match status" value="1"/>
</dbReference>
<keyword evidence="10 11" id="KW-0998">Cell outer membrane</keyword>
<evidence type="ECO:0000259" key="14">
    <source>
        <dbReference type="Pfam" id="PF00593"/>
    </source>
</evidence>
<dbReference type="RefSeq" id="WP_167191364.1">
    <property type="nucleotide sequence ID" value="NZ_JAAONZ010000021.1"/>
</dbReference>
<sequence length="763" mass="83247">MSMIHPLIKASLTAAIASVIAHPLAAQTFALEEVVVTAQKRAESLQDVPISVSAMGGEKLADAGIEKVSDLAGYVPNLHMTETGLSTQLRVRGIGSGNDQGFEQSVGQYIDGIYYGRAQLIRAPFLDLERVEVLRGPQSILFGKNSVAGALNMTTAKPTEEFEAEISGAYEPTTEMKEVTAIVSGALADNLFGRIAYRSYEEDGYIENTLTNDDEPNRDENALRATLVWDASADLSITLKAERDTFDVKGRQIEIIEDETNYSGVLSGVFGAPAFDHDLDYKRQADGNDYSENELENYTLTVDYQLGENTLTAVTGYVAYEFEDNCDCDYSPAEVFTVLMDEEYSQFSQEIRLASPGGETVDWIAGAFYQENDQEFNDAIRVTNTSILPAALSNAFGSPVFMSLQGTATPRHYEQSSETWAVFAQATWNMTDTLRLTLGGRYTAEDKEGARSIDITSIGGTVDASTVIAYGALGLDTNQGSGHDLHGDRSESAFTPLINLQWDVNEDVMAYASYTTGFKAGGFSARANNVGSFEFEEEQVTSYEVGAKSTFADGAAELNIAYYYTEYEDLQISQFDGALGFNVGNAKESVVQGIELDGRWALAQGLTLGYAASYIDFEYKDFTNGNCYPGQTPDGDVTPYGQLCDYTGKSAQYTPKKTVNLSLDYVYSLTDALELQSTLDAQYLDEQNIDPNLDPRNQIDAYTTVNARLAVNADKWSVALVGKNLTDEEIVTYAGKVPLAPAGTEYGFVKNARTVAIEGRLRF</sequence>
<gene>
    <name evidence="16" type="ORF">G8770_20275</name>
</gene>
<feature type="signal peptide" evidence="13">
    <location>
        <begin position="1"/>
        <end position="25"/>
    </location>
</feature>
<dbReference type="GO" id="GO:0009279">
    <property type="term" value="C:cell outer membrane"/>
    <property type="evidence" value="ECO:0007669"/>
    <property type="project" value="UniProtKB-SubCell"/>
</dbReference>
<dbReference type="InterPro" id="IPR000531">
    <property type="entry name" value="Beta-barrel_TonB"/>
</dbReference>
<keyword evidence="13" id="KW-0732">Signal</keyword>
<dbReference type="CDD" id="cd01347">
    <property type="entry name" value="ligand_gated_channel"/>
    <property type="match status" value="1"/>
</dbReference>
<keyword evidence="2 11" id="KW-0813">Transport</keyword>
<keyword evidence="3 11" id="KW-1134">Transmembrane beta strand</keyword>
<dbReference type="InterPro" id="IPR039426">
    <property type="entry name" value="TonB-dep_rcpt-like"/>
</dbReference>
<name>A0A9E5T1W3_9GAMM</name>
<comment type="caution">
    <text evidence="16">The sequence shown here is derived from an EMBL/GenBank/DDBJ whole genome shotgun (WGS) entry which is preliminary data.</text>
</comment>
<evidence type="ECO:0000256" key="13">
    <source>
        <dbReference type="SAM" id="SignalP"/>
    </source>
</evidence>
<evidence type="ECO:0000256" key="6">
    <source>
        <dbReference type="ARBA" id="ARBA00023004"/>
    </source>
</evidence>
<evidence type="ECO:0000256" key="8">
    <source>
        <dbReference type="ARBA" id="ARBA00023077"/>
    </source>
</evidence>
<feature type="chain" id="PRO_5039529419" evidence="13">
    <location>
        <begin position="26"/>
        <end position="763"/>
    </location>
</feature>
<evidence type="ECO:0000256" key="4">
    <source>
        <dbReference type="ARBA" id="ARBA00022496"/>
    </source>
</evidence>
<evidence type="ECO:0000256" key="1">
    <source>
        <dbReference type="ARBA" id="ARBA00004571"/>
    </source>
</evidence>
<evidence type="ECO:0000256" key="11">
    <source>
        <dbReference type="PROSITE-ProRule" id="PRU01360"/>
    </source>
</evidence>
<dbReference type="Gene3D" id="2.40.170.20">
    <property type="entry name" value="TonB-dependent receptor, beta-barrel domain"/>
    <property type="match status" value="1"/>
</dbReference>
<evidence type="ECO:0000256" key="12">
    <source>
        <dbReference type="RuleBase" id="RU003357"/>
    </source>
</evidence>